<feature type="domain" description="CAAX prenyl protease 2/Lysostaphin resistance protein A-like" evidence="2">
    <location>
        <begin position="98"/>
        <end position="178"/>
    </location>
</feature>
<reference evidence="4" key="1">
    <citation type="submission" date="2023-07" db="EMBL/GenBank/DDBJ databases">
        <title>30 novel species of actinomycetes from the DSMZ collection.</title>
        <authorList>
            <person name="Nouioui I."/>
        </authorList>
    </citation>
    <scope>NUCLEOTIDE SEQUENCE [LARGE SCALE GENOMIC DNA]</scope>
    <source>
        <strain evidence="4">DSM 44915</strain>
    </source>
</reference>
<dbReference type="Pfam" id="PF02517">
    <property type="entry name" value="Rce1-like"/>
    <property type="match status" value="1"/>
</dbReference>
<proteinExistence type="predicted"/>
<name>A0ABU2JND9_9ACTN</name>
<keyword evidence="1" id="KW-0812">Transmembrane</keyword>
<keyword evidence="3" id="KW-0378">Hydrolase</keyword>
<comment type="caution">
    <text evidence="3">The sequence shown here is derived from an EMBL/GenBank/DDBJ whole genome shotgun (WGS) entry which is preliminary data.</text>
</comment>
<evidence type="ECO:0000259" key="2">
    <source>
        <dbReference type="Pfam" id="PF02517"/>
    </source>
</evidence>
<dbReference type="EMBL" id="JAVREO010000004">
    <property type="protein sequence ID" value="MDT0266507.1"/>
    <property type="molecule type" value="Genomic_DNA"/>
</dbReference>
<keyword evidence="1" id="KW-0472">Membrane</keyword>
<dbReference type="Proteomes" id="UP001183410">
    <property type="component" value="Unassembled WGS sequence"/>
</dbReference>
<organism evidence="3 4">
    <name type="scientific">Streptomyces chisholmiae</name>
    <dbReference type="NCBI Taxonomy" id="3075540"/>
    <lineage>
        <taxon>Bacteria</taxon>
        <taxon>Bacillati</taxon>
        <taxon>Actinomycetota</taxon>
        <taxon>Actinomycetes</taxon>
        <taxon>Kitasatosporales</taxon>
        <taxon>Streptomycetaceae</taxon>
        <taxon>Streptomyces</taxon>
    </lineage>
</organism>
<sequence>MSQPSATRRPSGARTAGAAALAVGAALLLHAALPADKPPLFGGHGWVGTPLRLVGALVLGAVSCLLLAAKGSPRRLARRLRAVRVGLARPTTGRARIVARVIAEEALWRGGVLLVLYVAFGALFAVGVSSLAFGLSHVHQGLRGMLANCLNGVTFAASYLALGGLAAAVASHAAHNLLLATAMAGRRSQTGRRT</sequence>
<dbReference type="GO" id="GO:0016787">
    <property type="term" value="F:hydrolase activity"/>
    <property type="evidence" value="ECO:0007669"/>
    <property type="project" value="UniProtKB-KW"/>
</dbReference>
<dbReference type="InterPro" id="IPR003675">
    <property type="entry name" value="Rce1/LyrA-like_dom"/>
</dbReference>
<dbReference type="RefSeq" id="WP_311666522.1">
    <property type="nucleotide sequence ID" value="NZ_JAVREO010000004.1"/>
</dbReference>
<keyword evidence="1" id="KW-1133">Transmembrane helix</keyword>
<accession>A0ABU2JND9</accession>
<evidence type="ECO:0000256" key="1">
    <source>
        <dbReference type="SAM" id="Phobius"/>
    </source>
</evidence>
<evidence type="ECO:0000313" key="4">
    <source>
        <dbReference type="Proteomes" id="UP001183410"/>
    </source>
</evidence>
<evidence type="ECO:0000313" key="3">
    <source>
        <dbReference type="EMBL" id="MDT0266507.1"/>
    </source>
</evidence>
<feature type="transmembrane region" description="Helical" evidence="1">
    <location>
        <begin position="50"/>
        <end position="69"/>
    </location>
</feature>
<feature type="transmembrane region" description="Helical" evidence="1">
    <location>
        <begin position="112"/>
        <end position="135"/>
    </location>
</feature>
<gene>
    <name evidence="3" type="ORF">RM844_09375</name>
</gene>
<keyword evidence="4" id="KW-1185">Reference proteome</keyword>
<feature type="transmembrane region" description="Helical" evidence="1">
    <location>
        <begin position="155"/>
        <end position="179"/>
    </location>
</feature>
<dbReference type="EC" id="3.4.-.-" evidence="3"/>
<protein>
    <submittedName>
        <fullName evidence="3">CPBP family intramembrane glutamic endopeptidase</fullName>
        <ecNumber evidence="3">3.4.-.-</ecNumber>
    </submittedName>
</protein>